<comment type="similarity">
    <text evidence="2">Belongs to the auxin efflux carrier (TC 2.A.69) family.</text>
</comment>
<dbReference type="EMBL" id="CP053069">
    <property type="protein sequence ID" value="QJR12808.1"/>
    <property type="molecule type" value="Genomic_DNA"/>
</dbReference>
<evidence type="ECO:0000256" key="8">
    <source>
        <dbReference type="SAM" id="Phobius"/>
    </source>
</evidence>
<evidence type="ECO:0000256" key="7">
    <source>
        <dbReference type="ARBA" id="ARBA00023136"/>
    </source>
</evidence>
<feature type="transmembrane region" description="Helical" evidence="8">
    <location>
        <begin position="122"/>
        <end position="148"/>
    </location>
</feature>
<dbReference type="PANTHER" id="PTHR36838">
    <property type="entry name" value="AUXIN EFFLUX CARRIER FAMILY PROTEIN"/>
    <property type="match status" value="1"/>
</dbReference>
<dbReference type="InterPro" id="IPR004776">
    <property type="entry name" value="Mem_transp_PIN-like"/>
</dbReference>
<evidence type="ECO:0000313" key="10">
    <source>
        <dbReference type="Proteomes" id="UP000501534"/>
    </source>
</evidence>
<dbReference type="GO" id="GO:0055085">
    <property type="term" value="P:transmembrane transport"/>
    <property type="evidence" value="ECO:0007669"/>
    <property type="project" value="InterPro"/>
</dbReference>
<feature type="transmembrane region" description="Helical" evidence="8">
    <location>
        <begin position="6"/>
        <end position="25"/>
    </location>
</feature>
<evidence type="ECO:0000256" key="6">
    <source>
        <dbReference type="ARBA" id="ARBA00022989"/>
    </source>
</evidence>
<evidence type="ECO:0008006" key="11">
    <source>
        <dbReference type="Google" id="ProtNLM"/>
    </source>
</evidence>
<evidence type="ECO:0000256" key="2">
    <source>
        <dbReference type="ARBA" id="ARBA00010145"/>
    </source>
</evidence>
<sequence length="300" mass="31298">MHAAAAIVPNFLLIAIGFVLSRKFDYGRGFWEGLEKLVYYVLFPALLFRSLATAQIDLAKTGVVVGAAIAFTAAGMILALPARRLFHLEERLAASCYQCAFRFNTYVGLAVAGSLYGAQGLALAALVMGVMIPIVNIAAVAMLAAGSSLGVGRELARNPLLLSTAAGFLWNALGLPLPGFADQTLNLLAQTALPAGLLSVGAALRLQPGQGPVAAHAYWLAIKLLVLPCIAWGLARMLGLEPLETATLVLAASLPTASSAYILAVRMGGTGDAVATQITVGTLLSMLTIPAWIAWLEVSR</sequence>
<evidence type="ECO:0000256" key="1">
    <source>
        <dbReference type="ARBA" id="ARBA00004651"/>
    </source>
</evidence>
<dbReference type="Proteomes" id="UP000501534">
    <property type="component" value="Chromosome"/>
</dbReference>
<feature type="transmembrane region" description="Helical" evidence="8">
    <location>
        <begin position="218"/>
        <end position="239"/>
    </location>
</feature>
<comment type="subcellular location">
    <subcellularLocation>
        <location evidence="1">Cell membrane</location>
        <topology evidence="1">Multi-pass membrane protein</topology>
    </subcellularLocation>
</comment>
<feature type="transmembrane region" description="Helical" evidence="8">
    <location>
        <begin position="245"/>
        <end position="264"/>
    </location>
</feature>
<dbReference type="InterPro" id="IPR038770">
    <property type="entry name" value="Na+/solute_symporter_sf"/>
</dbReference>
<dbReference type="RefSeq" id="WP_171095329.1">
    <property type="nucleotide sequence ID" value="NZ_CP053069.1"/>
</dbReference>
<name>A0A6M4H0Y2_9PROT</name>
<proteinExistence type="inferred from homology"/>
<keyword evidence="5 8" id="KW-0812">Transmembrane</keyword>
<dbReference type="AlphaFoldDB" id="A0A6M4H0Y2"/>
<dbReference type="KEGG" id="uru:DSM104443_03901"/>
<feature type="transmembrane region" description="Helical" evidence="8">
    <location>
        <begin position="276"/>
        <end position="295"/>
    </location>
</feature>
<dbReference type="Pfam" id="PF03547">
    <property type="entry name" value="Mem_trans"/>
    <property type="match status" value="2"/>
</dbReference>
<feature type="transmembrane region" description="Helical" evidence="8">
    <location>
        <begin position="37"/>
        <end position="56"/>
    </location>
</feature>
<feature type="transmembrane region" description="Helical" evidence="8">
    <location>
        <begin position="92"/>
        <end position="116"/>
    </location>
</feature>
<accession>A0A6M4H0Y2</accession>
<evidence type="ECO:0000313" key="9">
    <source>
        <dbReference type="EMBL" id="QJR12808.1"/>
    </source>
</evidence>
<dbReference type="PANTHER" id="PTHR36838:SF4">
    <property type="entry name" value="AUXIN EFFLUX CARRIER FAMILY PROTEIN"/>
    <property type="match status" value="1"/>
</dbReference>
<organism evidence="9 10">
    <name type="scientific">Usitatibacter rugosus</name>
    <dbReference type="NCBI Taxonomy" id="2732067"/>
    <lineage>
        <taxon>Bacteria</taxon>
        <taxon>Pseudomonadati</taxon>
        <taxon>Pseudomonadota</taxon>
        <taxon>Betaproteobacteria</taxon>
        <taxon>Nitrosomonadales</taxon>
        <taxon>Usitatibacteraceae</taxon>
        <taxon>Usitatibacter</taxon>
    </lineage>
</organism>
<evidence type="ECO:0000256" key="4">
    <source>
        <dbReference type="ARBA" id="ARBA00022475"/>
    </source>
</evidence>
<keyword evidence="6 8" id="KW-1133">Transmembrane helix</keyword>
<keyword evidence="4" id="KW-1003">Cell membrane</keyword>
<keyword evidence="3" id="KW-0813">Transport</keyword>
<keyword evidence="7 8" id="KW-0472">Membrane</keyword>
<reference evidence="9 10" key="1">
    <citation type="submission" date="2020-04" db="EMBL/GenBank/DDBJ databases">
        <title>Usitatibacter rugosus gen. nov., sp. nov. and Usitatibacter palustris sp. nov., novel members of Usitatibacteraceae fam. nov. within the order Nitrosomonadales isolated from soil.</title>
        <authorList>
            <person name="Huber K.J."/>
            <person name="Neumann-Schaal M."/>
            <person name="Geppert A."/>
            <person name="Luckner M."/>
            <person name="Wanner G."/>
            <person name="Overmann J."/>
        </authorList>
    </citation>
    <scope>NUCLEOTIDE SEQUENCE [LARGE SCALE GENOMIC DNA]</scope>
    <source>
        <strain evidence="9 10">0125_3</strain>
    </source>
</reference>
<gene>
    <name evidence="9" type="ORF">DSM104443_03901</name>
</gene>
<evidence type="ECO:0000256" key="3">
    <source>
        <dbReference type="ARBA" id="ARBA00022448"/>
    </source>
</evidence>
<feature type="transmembrane region" description="Helical" evidence="8">
    <location>
        <begin position="62"/>
        <end position="80"/>
    </location>
</feature>
<feature type="transmembrane region" description="Helical" evidence="8">
    <location>
        <begin position="160"/>
        <end position="181"/>
    </location>
</feature>
<protein>
    <recommendedName>
        <fullName evidence="11">AEC family transporter</fullName>
    </recommendedName>
</protein>
<dbReference type="GO" id="GO:0005886">
    <property type="term" value="C:plasma membrane"/>
    <property type="evidence" value="ECO:0007669"/>
    <property type="project" value="UniProtKB-SubCell"/>
</dbReference>
<keyword evidence="10" id="KW-1185">Reference proteome</keyword>
<evidence type="ECO:0000256" key="5">
    <source>
        <dbReference type="ARBA" id="ARBA00022692"/>
    </source>
</evidence>
<dbReference type="Gene3D" id="1.20.1530.20">
    <property type="match status" value="1"/>
</dbReference>